<dbReference type="AlphaFoldDB" id="A0A9P0E7C2"/>
<evidence type="ECO:0000313" key="2">
    <source>
        <dbReference type="EMBL" id="CAH1389757.1"/>
    </source>
</evidence>
<keyword evidence="1" id="KW-1133">Transmembrane helix</keyword>
<evidence type="ECO:0000313" key="3">
    <source>
        <dbReference type="Proteomes" id="UP001152798"/>
    </source>
</evidence>
<protein>
    <submittedName>
        <fullName evidence="2">Uncharacterized protein</fullName>
    </submittedName>
</protein>
<keyword evidence="1" id="KW-0812">Transmembrane</keyword>
<name>A0A9P0E7C2_NEZVI</name>
<sequence length="203" mass="21614">MKEGQCLCGRVGESGRCYIYLRSSPYHHYGINKTTLSMFLIVLLPLLAIGVAGENGQKRSADPGIVAGHAGYGGLTSLGSGAAVIADGAIASAGGKLVSQLVEVQNTVGVPAPVPIAHAVPVGVPVPVSHPLPIKVPVPVPVVQTVEVPFEKVVPYPVIRRVPVEVIRKIPVPVPDPYPVKVPVYQTKHIYYSVRPKYHYHGW</sequence>
<dbReference type="EMBL" id="OV725077">
    <property type="protein sequence ID" value="CAH1389757.1"/>
    <property type="molecule type" value="Genomic_DNA"/>
</dbReference>
<evidence type="ECO:0000256" key="1">
    <source>
        <dbReference type="SAM" id="Phobius"/>
    </source>
</evidence>
<proteinExistence type="predicted"/>
<reference evidence="2" key="1">
    <citation type="submission" date="2022-01" db="EMBL/GenBank/DDBJ databases">
        <authorList>
            <person name="King R."/>
        </authorList>
    </citation>
    <scope>NUCLEOTIDE SEQUENCE</scope>
</reference>
<organism evidence="2 3">
    <name type="scientific">Nezara viridula</name>
    <name type="common">Southern green stink bug</name>
    <name type="synonym">Cimex viridulus</name>
    <dbReference type="NCBI Taxonomy" id="85310"/>
    <lineage>
        <taxon>Eukaryota</taxon>
        <taxon>Metazoa</taxon>
        <taxon>Ecdysozoa</taxon>
        <taxon>Arthropoda</taxon>
        <taxon>Hexapoda</taxon>
        <taxon>Insecta</taxon>
        <taxon>Pterygota</taxon>
        <taxon>Neoptera</taxon>
        <taxon>Paraneoptera</taxon>
        <taxon>Hemiptera</taxon>
        <taxon>Heteroptera</taxon>
        <taxon>Panheteroptera</taxon>
        <taxon>Pentatomomorpha</taxon>
        <taxon>Pentatomoidea</taxon>
        <taxon>Pentatomidae</taxon>
        <taxon>Pentatominae</taxon>
        <taxon>Nezara</taxon>
    </lineage>
</organism>
<feature type="transmembrane region" description="Helical" evidence="1">
    <location>
        <begin position="35"/>
        <end position="53"/>
    </location>
</feature>
<accession>A0A9P0E7C2</accession>
<keyword evidence="1" id="KW-0472">Membrane</keyword>
<dbReference type="OrthoDB" id="6630948at2759"/>
<dbReference type="Proteomes" id="UP001152798">
    <property type="component" value="Chromosome 1"/>
</dbReference>
<gene>
    <name evidence="2" type="ORF">NEZAVI_LOCUS1088</name>
</gene>
<keyword evidence="3" id="KW-1185">Reference proteome</keyword>